<dbReference type="EMBL" id="GBXM01033426">
    <property type="protein sequence ID" value="JAH75151.1"/>
    <property type="molecule type" value="Transcribed_RNA"/>
</dbReference>
<protein>
    <submittedName>
        <fullName evidence="1">Uncharacterized protein</fullName>
    </submittedName>
</protein>
<accession>A0A0E9VAT9</accession>
<proteinExistence type="predicted"/>
<organism evidence="1">
    <name type="scientific">Anguilla anguilla</name>
    <name type="common">European freshwater eel</name>
    <name type="synonym">Muraena anguilla</name>
    <dbReference type="NCBI Taxonomy" id="7936"/>
    <lineage>
        <taxon>Eukaryota</taxon>
        <taxon>Metazoa</taxon>
        <taxon>Chordata</taxon>
        <taxon>Craniata</taxon>
        <taxon>Vertebrata</taxon>
        <taxon>Euteleostomi</taxon>
        <taxon>Actinopterygii</taxon>
        <taxon>Neopterygii</taxon>
        <taxon>Teleostei</taxon>
        <taxon>Anguilliformes</taxon>
        <taxon>Anguillidae</taxon>
        <taxon>Anguilla</taxon>
    </lineage>
</organism>
<dbReference type="AlphaFoldDB" id="A0A0E9VAT9"/>
<sequence>MCHSTVIVYPASFTHHRLV</sequence>
<name>A0A0E9VAT9_ANGAN</name>
<reference evidence="1" key="1">
    <citation type="submission" date="2014-11" db="EMBL/GenBank/DDBJ databases">
        <authorList>
            <person name="Amaro Gonzalez C."/>
        </authorList>
    </citation>
    <scope>NUCLEOTIDE SEQUENCE</scope>
</reference>
<evidence type="ECO:0000313" key="1">
    <source>
        <dbReference type="EMBL" id="JAH75151.1"/>
    </source>
</evidence>
<reference evidence="1" key="2">
    <citation type="journal article" date="2015" name="Fish Shellfish Immunol.">
        <title>Early steps in the European eel (Anguilla anguilla)-Vibrio vulnificus interaction in the gills: Role of the RtxA13 toxin.</title>
        <authorList>
            <person name="Callol A."/>
            <person name="Pajuelo D."/>
            <person name="Ebbesson L."/>
            <person name="Teles M."/>
            <person name="MacKenzie S."/>
            <person name="Amaro C."/>
        </authorList>
    </citation>
    <scope>NUCLEOTIDE SEQUENCE</scope>
</reference>